<dbReference type="InterPro" id="IPR007803">
    <property type="entry name" value="Asp/Arg/Pro-Hydrxlase"/>
</dbReference>
<dbReference type="SUPFAM" id="SSF48452">
    <property type="entry name" value="TPR-like"/>
    <property type="match status" value="1"/>
</dbReference>
<dbReference type="InterPro" id="IPR027443">
    <property type="entry name" value="IPNS-like_sf"/>
</dbReference>
<dbReference type="GO" id="GO:0062101">
    <property type="term" value="F:peptidyl-aspartic acid 3-dioxygenase activity"/>
    <property type="evidence" value="ECO:0007669"/>
    <property type="project" value="InterPro"/>
</dbReference>
<dbReference type="Gene3D" id="1.25.40.10">
    <property type="entry name" value="Tetratricopeptide repeat domain"/>
    <property type="match status" value="1"/>
</dbReference>
<feature type="compositionally biased region" description="Acidic residues" evidence="2">
    <location>
        <begin position="156"/>
        <end position="228"/>
    </location>
</feature>
<evidence type="ECO:0000313" key="6">
    <source>
        <dbReference type="Proteomes" id="UP001153737"/>
    </source>
</evidence>
<feature type="domain" description="Aspartyl/asparaginy/proline hydroxylase" evidence="4">
    <location>
        <begin position="840"/>
        <end position="992"/>
    </location>
</feature>
<feature type="compositionally biased region" description="Acidic residues" evidence="2">
    <location>
        <begin position="436"/>
        <end position="458"/>
    </location>
</feature>
<evidence type="ECO:0000256" key="3">
    <source>
        <dbReference type="SAM" id="Phobius"/>
    </source>
</evidence>
<dbReference type="Pfam" id="PF13181">
    <property type="entry name" value="TPR_8"/>
    <property type="match status" value="1"/>
</dbReference>
<keyword evidence="3" id="KW-0812">Transmembrane</keyword>
<sequence>MSGDVQPRKRKDKKRRKDDFDPVPVQVHPPIFANNSLSDDVNIHVHKEGGTGGNICAKLVFFFLFSALVVLIGLIITEHRGLTDLDSADTESRFSHIFEGLVDSGRDAHDHEDPGIEEALDTHDDHEENEEELNVSEPEDEEETLSEENDKSEGDDHSEENSMEEEDIQADELEEEDDSAVSEEQEEDDQEGEDIPNDEEDDDVQAEDEEILEDDDEEIADTVEESDENYQGGVNSEEVDEDKNEEGSKGSDEAEGDGSEEQEDDDGGEYNKDESEENDSQASENDNDEAEDNDNEAHENGEDGSDEEDNVKLIKRKRDINVENDDEEPAAFSETREEHEVNHLSGEKVVGEIVEKTEAEAEREQSEQDEHIQESSGLAVKLSVGVAILVVAYLVLVRKWRNADDSKPSLSNEQMETVPDLSRRNTIVPPPSYQEIEPDLENAEEDYSEEELSEEDEPVEAKSLKAKYQELRATYSRSLTPESDPDREKSPKPHEYEDEENVDEEEEEISEEEDDDDYENEEEYDEDDDEELLTRLEAKYGKLLGVGGNLVDKRNDSPQDMVEDSDSDRQSDDEEYKNMNITNKNDFQIRNELDEAQKSVRHNPSSAVKLFDAILRKNPSSPRSLYGKAISLDALADEKQSNVILEKALAIYIELLQREDVLPVLYKMVADRCINRTRFMGQYKKLVMVHQLVIKRFPGDPKHKNDLAVTYLTINRIEDARSVFKDVLKRWPSDGYALVHYGFILKTADNKLEEAVHYFRKGLKTRDEGVIDGRFYFHLGDALTRLGRTDEANKVYEEGAENKVFLSKHQRSLYNVPRLTGRPWWPKEHLQNVQSLNLLEQHWKEISQEALAVLNEEGLFRDEAENLKDTGDWKQLELFARGRRNAKNCRKCPITCAIVDRIPEARSCRRGQTKFSVMHPGTHVWPHCGPTNCRLRAHLGLRVPPGTFIRVADRTRSWKEGALIVFDDSFEHEVWHNGTGIRLVLIVDIWHPELTPYEKKSLSAI</sequence>
<dbReference type="OrthoDB" id="10006326at2759"/>
<feature type="compositionally biased region" description="Basic and acidic residues" evidence="2">
    <location>
        <begin position="104"/>
        <end position="126"/>
    </location>
</feature>
<name>A0A9P0DHB4_PHACE</name>
<feature type="region of interest" description="Disordered" evidence="2">
    <location>
        <begin position="104"/>
        <end position="345"/>
    </location>
</feature>
<dbReference type="InterPro" id="IPR011990">
    <property type="entry name" value="TPR-like_helical_dom_sf"/>
</dbReference>
<accession>A0A9P0DHB4</accession>
<dbReference type="GO" id="GO:0005783">
    <property type="term" value="C:endoplasmic reticulum"/>
    <property type="evidence" value="ECO:0007669"/>
    <property type="project" value="TreeGrafter"/>
</dbReference>
<feature type="compositionally biased region" description="Basic and acidic residues" evidence="2">
    <location>
        <begin position="459"/>
        <end position="470"/>
    </location>
</feature>
<protein>
    <recommendedName>
        <fullName evidence="4">Aspartyl/asparaginy/proline hydroxylase domain-containing protein</fullName>
    </recommendedName>
</protein>
<evidence type="ECO:0000259" key="4">
    <source>
        <dbReference type="Pfam" id="PF05118"/>
    </source>
</evidence>
<proteinExistence type="inferred from homology"/>
<feature type="compositionally biased region" description="Basic and acidic residues" evidence="2">
    <location>
        <begin position="484"/>
        <end position="495"/>
    </location>
</feature>
<feature type="compositionally biased region" description="Acidic residues" evidence="2">
    <location>
        <begin position="561"/>
        <end position="575"/>
    </location>
</feature>
<keyword evidence="6" id="KW-1185">Reference proteome</keyword>
<feature type="transmembrane region" description="Helical" evidence="3">
    <location>
        <begin position="55"/>
        <end position="76"/>
    </location>
</feature>
<dbReference type="PANTHER" id="PTHR12366">
    <property type="entry name" value="ASPARTYL/ASPARAGINYL BETA-HYDROXYLASE"/>
    <property type="match status" value="1"/>
</dbReference>
<organism evidence="5 6">
    <name type="scientific">Phaedon cochleariae</name>
    <name type="common">Mustard beetle</name>
    <dbReference type="NCBI Taxonomy" id="80249"/>
    <lineage>
        <taxon>Eukaryota</taxon>
        <taxon>Metazoa</taxon>
        <taxon>Ecdysozoa</taxon>
        <taxon>Arthropoda</taxon>
        <taxon>Hexapoda</taxon>
        <taxon>Insecta</taxon>
        <taxon>Pterygota</taxon>
        <taxon>Neoptera</taxon>
        <taxon>Endopterygota</taxon>
        <taxon>Coleoptera</taxon>
        <taxon>Polyphaga</taxon>
        <taxon>Cucujiformia</taxon>
        <taxon>Chrysomeloidea</taxon>
        <taxon>Chrysomelidae</taxon>
        <taxon>Chrysomelinae</taxon>
        <taxon>Chrysomelini</taxon>
        <taxon>Phaedon</taxon>
    </lineage>
</organism>
<feature type="region of interest" description="Disordered" evidence="2">
    <location>
        <begin position="404"/>
        <end position="531"/>
    </location>
</feature>
<dbReference type="PANTHER" id="PTHR12366:SF29">
    <property type="entry name" value="ASPARTYL BETA-HYDROXYLASE, ISOFORM L"/>
    <property type="match status" value="1"/>
</dbReference>
<reference evidence="5" key="1">
    <citation type="submission" date="2022-01" db="EMBL/GenBank/DDBJ databases">
        <authorList>
            <person name="King R."/>
        </authorList>
    </citation>
    <scope>NUCLEOTIDE SEQUENCE</scope>
</reference>
<dbReference type="InterPro" id="IPR039038">
    <property type="entry name" value="ASPH"/>
</dbReference>
<keyword evidence="3" id="KW-1133">Transmembrane helix</keyword>
<dbReference type="Gene3D" id="2.60.120.330">
    <property type="entry name" value="B-lactam Antibiotic, Isopenicillin N Synthase, Chain"/>
    <property type="match status" value="1"/>
</dbReference>
<dbReference type="EMBL" id="OU896720">
    <property type="protein sequence ID" value="CAH1153790.1"/>
    <property type="molecule type" value="Genomic_DNA"/>
</dbReference>
<feature type="compositionally biased region" description="Acidic residues" evidence="2">
    <location>
        <begin position="127"/>
        <end position="147"/>
    </location>
</feature>
<dbReference type="SUPFAM" id="SSF51197">
    <property type="entry name" value="Clavaminate synthase-like"/>
    <property type="match status" value="1"/>
</dbReference>
<gene>
    <name evidence="5" type="ORF">PHAECO_LOCUS4494</name>
</gene>
<comment type="similarity">
    <text evidence="1">Belongs to the aspartyl/asparaginyl beta-hydroxylase family.</text>
</comment>
<dbReference type="InterPro" id="IPR019734">
    <property type="entry name" value="TPR_rpt"/>
</dbReference>
<reference evidence="5" key="2">
    <citation type="submission" date="2022-10" db="EMBL/GenBank/DDBJ databases">
        <authorList>
            <consortium name="ENA_rothamsted_submissions"/>
            <consortium name="culmorum"/>
            <person name="King R."/>
        </authorList>
    </citation>
    <scope>NUCLEOTIDE SEQUENCE</scope>
</reference>
<evidence type="ECO:0000256" key="2">
    <source>
        <dbReference type="SAM" id="MobiDB-lite"/>
    </source>
</evidence>
<dbReference type="AlphaFoldDB" id="A0A9P0DHB4"/>
<keyword evidence="3" id="KW-0472">Membrane</keyword>
<feature type="region of interest" description="Disordered" evidence="2">
    <location>
        <begin position="1"/>
        <end position="25"/>
    </location>
</feature>
<evidence type="ECO:0000313" key="5">
    <source>
        <dbReference type="EMBL" id="CAH1153790.1"/>
    </source>
</evidence>
<feature type="compositionally biased region" description="Acidic residues" evidence="2">
    <location>
        <begin position="496"/>
        <end position="531"/>
    </location>
</feature>
<feature type="compositionally biased region" description="Acidic residues" evidence="2">
    <location>
        <begin position="253"/>
        <end position="294"/>
    </location>
</feature>
<feature type="region of interest" description="Disordered" evidence="2">
    <location>
        <begin position="547"/>
        <end position="576"/>
    </location>
</feature>
<feature type="compositionally biased region" description="Basic and acidic residues" evidence="2">
    <location>
        <begin position="334"/>
        <end position="345"/>
    </location>
</feature>
<dbReference type="Proteomes" id="UP001153737">
    <property type="component" value="Chromosome 14"/>
</dbReference>
<dbReference type="Pfam" id="PF05118">
    <property type="entry name" value="Asp_Arg_Hydrox"/>
    <property type="match status" value="1"/>
</dbReference>
<evidence type="ECO:0000256" key="1">
    <source>
        <dbReference type="ARBA" id="ARBA00007730"/>
    </source>
</evidence>